<feature type="non-terminal residue" evidence="16">
    <location>
        <position position="1"/>
    </location>
</feature>
<evidence type="ECO:0000256" key="14">
    <source>
        <dbReference type="SAM" id="Phobius"/>
    </source>
</evidence>
<dbReference type="FunFam" id="1.20.1250.20:FF:000060">
    <property type="entry name" value="Solute carrier family 17 member 3"/>
    <property type="match status" value="1"/>
</dbReference>
<feature type="transmembrane region" description="Helical" evidence="14">
    <location>
        <begin position="501"/>
        <end position="524"/>
    </location>
</feature>
<keyword evidence="17" id="KW-1185">Reference proteome</keyword>
<keyword evidence="10 14" id="KW-0472">Membrane</keyword>
<dbReference type="Gene3D" id="1.20.1250.20">
    <property type="entry name" value="MFS general substrate transporter like domains"/>
    <property type="match status" value="2"/>
</dbReference>
<evidence type="ECO:0000256" key="10">
    <source>
        <dbReference type="ARBA" id="ARBA00023136"/>
    </source>
</evidence>
<evidence type="ECO:0000256" key="8">
    <source>
        <dbReference type="ARBA" id="ARBA00023053"/>
    </source>
</evidence>
<dbReference type="GO" id="GO:0006820">
    <property type="term" value="P:monoatomic anion transport"/>
    <property type="evidence" value="ECO:0007669"/>
    <property type="project" value="TreeGrafter"/>
</dbReference>
<evidence type="ECO:0000256" key="11">
    <source>
        <dbReference type="ARBA" id="ARBA00023180"/>
    </source>
</evidence>
<keyword evidence="7 14" id="KW-1133">Transmembrane helix</keyword>
<dbReference type="InterPro" id="IPR036259">
    <property type="entry name" value="MFS_trans_sf"/>
</dbReference>
<evidence type="ECO:0000256" key="3">
    <source>
        <dbReference type="ARBA" id="ARBA00022448"/>
    </source>
</evidence>
<comment type="caution">
    <text evidence="16">The sequence shown here is derived from an EMBL/GenBank/DDBJ whole genome shotgun (WGS) entry which is preliminary data.</text>
</comment>
<reference evidence="16 17" key="1">
    <citation type="journal article" date="2020" name="Mol. Biol. Evol.">
        <title>Interspecific Gene Flow and the Evolution of Specialization in Black and White Rhinoceros.</title>
        <authorList>
            <person name="Moodley Y."/>
            <person name="Westbury M.V."/>
            <person name="Russo I.M."/>
            <person name="Gopalakrishnan S."/>
            <person name="Rakotoarivelo A."/>
            <person name="Olsen R.A."/>
            <person name="Prost S."/>
            <person name="Tunstall T."/>
            <person name="Ryder O.A."/>
            <person name="Dalen L."/>
            <person name="Bruford M.W."/>
        </authorList>
    </citation>
    <scope>NUCLEOTIDE SEQUENCE [LARGE SCALE GENOMIC DNA]</scope>
    <source>
        <strain evidence="16">SBR-YM</strain>
        <tissue evidence="16">Skin</tissue>
    </source>
</reference>
<keyword evidence="9" id="KW-0406">Ion transport</keyword>
<dbReference type="PANTHER" id="PTHR11662">
    <property type="entry name" value="SOLUTE CARRIER FAMILY 17"/>
    <property type="match status" value="1"/>
</dbReference>
<evidence type="ECO:0000256" key="7">
    <source>
        <dbReference type="ARBA" id="ARBA00022989"/>
    </source>
</evidence>
<keyword evidence="8" id="KW-0915">Sodium</keyword>
<keyword evidence="6" id="KW-0769">Symport</keyword>
<keyword evidence="11" id="KW-0325">Glycoprotein</keyword>
<feature type="domain" description="Major facilitator superfamily (MFS) profile" evidence="15">
    <location>
        <begin position="85"/>
        <end position="591"/>
    </location>
</feature>
<evidence type="ECO:0000256" key="4">
    <source>
        <dbReference type="ARBA" id="ARBA00022475"/>
    </source>
</evidence>
<dbReference type="PANTHER" id="PTHR11662:SF284">
    <property type="entry name" value="SMALL INTESTINE URATE EXPORTER-RELATED"/>
    <property type="match status" value="1"/>
</dbReference>
<feature type="transmembrane region" description="Helical" evidence="14">
    <location>
        <begin position="563"/>
        <end position="586"/>
    </location>
</feature>
<dbReference type="FunFam" id="1.20.1250.20:FF:000003">
    <property type="entry name" value="Solute carrier family 17 member 3"/>
    <property type="match status" value="1"/>
</dbReference>
<evidence type="ECO:0000256" key="1">
    <source>
        <dbReference type="ARBA" id="ARBA00004424"/>
    </source>
</evidence>
<dbReference type="Proteomes" id="UP000551758">
    <property type="component" value="Unassembled WGS sequence"/>
</dbReference>
<gene>
    <name evidence="16" type="ORF">HPG69_008784</name>
</gene>
<dbReference type="GO" id="GO:0015293">
    <property type="term" value="F:symporter activity"/>
    <property type="evidence" value="ECO:0007669"/>
    <property type="project" value="UniProtKB-KW"/>
</dbReference>
<keyword evidence="3" id="KW-0813">Transport</keyword>
<sequence>PLNNLSGDVHRHYTMFPLAVKNNTIEESELVNASPWKKRTKMCARAEVKATVGDISNDGNLNTAQVQTSYWCKSCTGFCSVRHGLAFILHICNFLILTQQMNLSIAIPAMVNNTALLSSPNASTERPPTDSQDNWKETLKEFKAVAPMYDWSPEIQGIILSSLNYGSFLAPIPSGYVAGIFGAKYLVGAGMFISSVLTLFIPLATDAGVTLLIVLRIVQGIAQVMVTTSQYSIWVKWAPPLERSQLVTIAMSGSVVGSFVILLIGGLLCQTIGWPYVFYIFGGVGCACSFLWFPLVYDDPVNHPFISTEVKSAVEKSPCLLMEGILICAFFQDCSADWSLPVMAMIKSLPLWGILVSYFSEFWLFHILMAYIPTYINTVLQANLRDVRIIHYHGDVVKHISHLISGPQSGILSALPFVVGSICIILGGLLADFLLSRKILRLITIRKLFTAVGKDQGGYTGTCGSSGQPPIYSVGPSAPGVIFSSLLCVSLPWVSSSHITTMAFLVLSSAFSSLCEAGSLVNILDIAPRYVGFLRGLSQVFSLISGAISPTVTGIFLSQDSEFGWRNVFLLSAAINVSGLVFYLIFGQAEVQDWAKEQTFTQF</sequence>
<feature type="transmembrane region" description="Helical" evidence="14">
    <location>
        <begin position="411"/>
        <end position="435"/>
    </location>
</feature>
<comment type="subcellular location">
    <subcellularLocation>
        <location evidence="1">Apical cell membrane</location>
        <topology evidence="1">Multi-pass membrane protein</topology>
    </subcellularLocation>
</comment>
<evidence type="ECO:0000256" key="5">
    <source>
        <dbReference type="ARBA" id="ARBA00022692"/>
    </source>
</evidence>
<dbReference type="CDD" id="cd17318">
    <property type="entry name" value="MFS_SLC17"/>
    <property type="match status" value="1"/>
</dbReference>
<dbReference type="InterPro" id="IPR011701">
    <property type="entry name" value="MFS"/>
</dbReference>
<feature type="transmembrane region" description="Helical" evidence="14">
    <location>
        <begin position="246"/>
        <end position="268"/>
    </location>
</feature>
<feature type="transmembrane region" description="Helical" evidence="14">
    <location>
        <begin position="536"/>
        <end position="557"/>
    </location>
</feature>
<evidence type="ECO:0000256" key="6">
    <source>
        <dbReference type="ARBA" id="ARBA00022847"/>
    </source>
</evidence>
<evidence type="ECO:0000259" key="15">
    <source>
        <dbReference type="PROSITE" id="PS50850"/>
    </source>
</evidence>
<organism evidence="16 17">
    <name type="scientific">Diceros bicornis minor</name>
    <name type="common">South-central black rhinoceros</name>
    <dbReference type="NCBI Taxonomy" id="77932"/>
    <lineage>
        <taxon>Eukaryota</taxon>
        <taxon>Metazoa</taxon>
        <taxon>Chordata</taxon>
        <taxon>Craniata</taxon>
        <taxon>Vertebrata</taxon>
        <taxon>Euteleostomi</taxon>
        <taxon>Mammalia</taxon>
        <taxon>Eutheria</taxon>
        <taxon>Laurasiatheria</taxon>
        <taxon>Perissodactyla</taxon>
        <taxon>Rhinocerotidae</taxon>
        <taxon>Diceros</taxon>
    </lineage>
</organism>
<accession>A0A7J7FAY5</accession>
<proteinExistence type="inferred from homology"/>
<dbReference type="PROSITE" id="PS50850">
    <property type="entry name" value="MFS"/>
    <property type="match status" value="1"/>
</dbReference>
<feature type="transmembrane region" description="Helical" evidence="14">
    <location>
        <begin position="274"/>
        <end position="297"/>
    </location>
</feature>
<keyword evidence="4" id="KW-1003">Cell membrane</keyword>
<name>A0A7J7FAY5_DICBM</name>
<comment type="similarity">
    <text evidence="2">Belongs to the major facilitator superfamily. Sodium/anion cotransporter family.</text>
</comment>
<keyword evidence="12" id="KW-0739">Sodium transport</keyword>
<evidence type="ECO:0000256" key="2">
    <source>
        <dbReference type="ARBA" id="ARBA00008586"/>
    </source>
</evidence>
<dbReference type="InterPro" id="IPR020846">
    <property type="entry name" value="MFS_dom"/>
</dbReference>
<evidence type="ECO:0000313" key="17">
    <source>
        <dbReference type="Proteomes" id="UP000551758"/>
    </source>
</evidence>
<keyword evidence="5 14" id="KW-0812">Transmembrane</keyword>
<dbReference type="Pfam" id="PF07690">
    <property type="entry name" value="MFS_1"/>
    <property type="match status" value="1"/>
</dbReference>
<dbReference type="GO" id="GO:0006814">
    <property type="term" value="P:sodium ion transport"/>
    <property type="evidence" value="ECO:0007669"/>
    <property type="project" value="UniProtKB-KW"/>
</dbReference>
<dbReference type="GO" id="GO:0016324">
    <property type="term" value="C:apical plasma membrane"/>
    <property type="evidence" value="ECO:0007669"/>
    <property type="project" value="UniProtKB-SubCell"/>
</dbReference>
<dbReference type="GO" id="GO:0044341">
    <property type="term" value="P:sodium-dependent phosphate transport"/>
    <property type="evidence" value="ECO:0007669"/>
    <property type="project" value="TreeGrafter"/>
</dbReference>
<dbReference type="EMBL" id="JACDTQ010000823">
    <property type="protein sequence ID" value="KAF5925107.1"/>
    <property type="molecule type" value="Genomic_DNA"/>
</dbReference>
<protein>
    <recommendedName>
        <fullName evidence="15">Major facilitator superfamily (MFS) profile domain-containing protein</fullName>
    </recommendedName>
</protein>
<comment type="catalytic activity">
    <reaction evidence="13">
        <text>3 Na(+)(out) + phosphate(out) = 3 Na(+)(in) + phosphate(in)</text>
        <dbReference type="Rhea" id="RHEA:71255"/>
        <dbReference type="ChEBI" id="CHEBI:29101"/>
        <dbReference type="ChEBI" id="CHEBI:43474"/>
    </reaction>
</comment>
<evidence type="ECO:0000313" key="16">
    <source>
        <dbReference type="EMBL" id="KAF5925107.1"/>
    </source>
</evidence>
<evidence type="ECO:0000256" key="12">
    <source>
        <dbReference type="ARBA" id="ARBA00023201"/>
    </source>
</evidence>
<evidence type="ECO:0000256" key="13">
    <source>
        <dbReference type="ARBA" id="ARBA00035839"/>
    </source>
</evidence>
<dbReference type="AlphaFoldDB" id="A0A7J7FAY5"/>
<evidence type="ECO:0000256" key="9">
    <source>
        <dbReference type="ARBA" id="ARBA00023065"/>
    </source>
</evidence>
<dbReference type="SUPFAM" id="SSF103473">
    <property type="entry name" value="MFS general substrate transporter"/>
    <property type="match status" value="1"/>
</dbReference>
<dbReference type="InterPro" id="IPR050382">
    <property type="entry name" value="MFS_Na/Anion_cotransporter"/>
</dbReference>